<dbReference type="STRING" id="74649.A0A2P6PGX7"/>
<name>A0A2P6PGX7_ROSCH</name>
<dbReference type="InterPro" id="IPR019786">
    <property type="entry name" value="Zinc_finger_PHD-type_CS"/>
</dbReference>
<dbReference type="InterPro" id="IPR055198">
    <property type="entry name" value="NSD_PHD"/>
</dbReference>
<dbReference type="Gene3D" id="1.10.245.10">
    <property type="entry name" value="SWIB/MDM2 domain"/>
    <property type="match status" value="1"/>
</dbReference>
<dbReference type="PANTHER" id="PTHR46851">
    <property type="entry name" value="OS01G0884500 PROTEIN"/>
    <property type="match status" value="1"/>
</dbReference>
<keyword evidence="8" id="KW-1185">Reference proteome</keyword>
<dbReference type="InterPro" id="IPR045894">
    <property type="entry name" value="At5g08430-like"/>
</dbReference>
<dbReference type="InterPro" id="IPR004343">
    <property type="entry name" value="Plus-3_dom"/>
</dbReference>
<evidence type="ECO:0000256" key="1">
    <source>
        <dbReference type="ARBA" id="ARBA00022723"/>
    </source>
</evidence>
<dbReference type="Pfam" id="PF02201">
    <property type="entry name" value="SWIB"/>
    <property type="match status" value="1"/>
</dbReference>
<comment type="caution">
    <text evidence="7">The sequence shown here is derived from an EMBL/GenBank/DDBJ whole genome shotgun (WGS) entry which is preliminary data.</text>
</comment>
<evidence type="ECO:0000256" key="4">
    <source>
        <dbReference type="SAM" id="MobiDB-lite"/>
    </source>
</evidence>
<dbReference type="Pfam" id="PF03126">
    <property type="entry name" value="Plus-3"/>
    <property type="match status" value="1"/>
</dbReference>
<feature type="domain" description="DM2" evidence="6">
    <location>
        <begin position="224"/>
        <end position="307"/>
    </location>
</feature>
<dbReference type="EMBL" id="PDCK01000045">
    <property type="protein sequence ID" value="PRQ21184.1"/>
    <property type="molecule type" value="Genomic_DNA"/>
</dbReference>
<dbReference type="SUPFAM" id="SSF57903">
    <property type="entry name" value="FYVE/PHD zinc finger"/>
    <property type="match status" value="1"/>
</dbReference>
<dbReference type="Proteomes" id="UP000238479">
    <property type="component" value="Chromosome 7"/>
</dbReference>
<feature type="region of interest" description="Disordered" evidence="4">
    <location>
        <begin position="316"/>
        <end position="351"/>
    </location>
</feature>
<dbReference type="SMART" id="SM00719">
    <property type="entry name" value="Plus3"/>
    <property type="match status" value="1"/>
</dbReference>
<reference evidence="7 8" key="1">
    <citation type="journal article" date="2018" name="Nat. Genet.">
        <title>The Rosa genome provides new insights in the design of modern roses.</title>
        <authorList>
            <person name="Bendahmane M."/>
        </authorList>
    </citation>
    <scope>NUCLEOTIDE SEQUENCE [LARGE SCALE GENOMIC DNA]</scope>
    <source>
        <strain evidence="8">cv. Old Blush</strain>
    </source>
</reference>
<evidence type="ECO:0000259" key="6">
    <source>
        <dbReference type="PROSITE" id="PS51925"/>
    </source>
</evidence>
<protein>
    <submittedName>
        <fullName evidence="7">Putative chromatin regulator PHD family</fullName>
    </submittedName>
</protein>
<dbReference type="GO" id="GO:0008270">
    <property type="term" value="F:zinc ion binding"/>
    <property type="evidence" value="ECO:0007669"/>
    <property type="project" value="UniProtKB-KW"/>
</dbReference>
<gene>
    <name evidence="7" type="ORF">RchiOBHm_Chr7g0236391</name>
</gene>
<evidence type="ECO:0000256" key="3">
    <source>
        <dbReference type="ARBA" id="ARBA00022833"/>
    </source>
</evidence>
<dbReference type="InterPro" id="IPR036128">
    <property type="entry name" value="Plus3-like_sf"/>
</dbReference>
<dbReference type="SUPFAM" id="SSF159042">
    <property type="entry name" value="Plus3-like"/>
    <property type="match status" value="1"/>
</dbReference>
<dbReference type="Gramene" id="PRQ21184">
    <property type="protein sequence ID" value="PRQ21184"/>
    <property type="gene ID" value="RchiOBHm_Chr7g0236391"/>
</dbReference>
<keyword evidence="2" id="KW-0863">Zinc-finger</keyword>
<dbReference type="SUPFAM" id="SSF47592">
    <property type="entry name" value="SWIB/MDM2 domain"/>
    <property type="match status" value="1"/>
</dbReference>
<dbReference type="PROSITE" id="PS51360">
    <property type="entry name" value="PLUS3"/>
    <property type="match status" value="1"/>
</dbReference>
<dbReference type="PROSITE" id="PS01359">
    <property type="entry name" value="ZF_PHD_1"/>
    <property type="match status" value="1"/>
</dbReference>
<dbReference type="InterPro" id="IPR013083">
    <property type="entry name" value="Znf_RING/FYVE/PHD"/>
</dbReference>
<dbReference type="InterPro" id="IPR017907">
    <property type="entry name" value="Znf_RING_CS"/>
</dbReference>
<feature type="domain" description="Plus3" evidence="5">
    <location>
        <begin position="363"/>
        <end position="492"/>
    </location>
</feature>
<dbReference type="AlphaFoldDB" id="A0A2P6PGX7"/>
<dbReference type="OMA" id="FLYEREM"/>
<dbReference type="PROSITE" id="PS00518">
    <property type="entry name" value="ZF_RING_1"/>
    <property type="match status" value="1"/>
</dbReference>
<sequence>MKGLDKRREGIMKKKKKKRVEEEDKDSEDWCFCCYDGGDLMICDHKSCLKVYHPGCVGKKKNSMYSGKRWTCSRHSCVVCSGTSRFYCLCCPHALCRDCIGASELALLRGKNGLCKSCVKRILLAKENSEYGLEGEKIDLEDQDEWLFKEYWEIVKEKEGLTSGDVYSANVDLKKRENQSCRFLPINISESDESKDLTMSDSDTSGTGVTEIQKPMRLRKGSKRLEFIGWGSKPLIEFLRSIGKDTTEKISQLDLDNIICNYIRDKELYVTKDKRKALCDQSLRSIFRTKFVFLVRIYGLLGEHLVENITEDSGSEDEEEVKLEDKNNGTTHERKKRRVSSDTTIASDEKKASPRFQKSCFASIIPENMKLVYIKRSLLEKLLKEPDHSESKVLGSFVRVKNNPLDYLQRNTHQFTQVKGIKEISATNGEGNKILLQVSYFGNDIPLSLLSDSNFSQEECEDLCQNVANGYLKKPTVVEFEKKARELHQDITKHVGVSN</sequence>
<dbReference type="Gene3D" id="3.30.40.10">
    <property type="entry name" value="Zinc/RING finger domain, C3HC4 (zinc finger)"/>
    <property type="match status" value="1"/>
</dbReference>
<dbReference type="PANTHER" id="PTHR46851:SF22">
    <property type="entry name" value="ZINC ION BINDING _ DNA BINDING PROTEIN"/>
    <property type="match status" value="1"/>
</dbReference>
<dbReference type="GO" id="GO:0003677">
    <property type="term" value="F:DNA binding"/>
    <property type="evidence" value="ECO:0007669"/>
    <property type="project" value="InterPro"/>
</dbReference>
<organism evidence="7 8">
    <name type="scientific">Rosa chinensis</name>
    <name type="common">China rose</name>
    <dbReference type="NCBI Taxonomy" id="74649"/>
    <lineage>
        <taxon>Eukaryota</taxon>
        <taxon>Viridiplantae</taxon>
        <taxon>Streptophyta</taxon>
        <taxon>Embryophyta</taxon>
        <taxon>Tracheophyta</taxon>
        <taxon>Spermatophyta</taxon>
        <taxon>Magnoliopsida</taxon>
        <taxon>eudicotyledons</taxon>
        <taxon>Gunneridae</taxon>
        <taxon>Pentapetalae</taxon>
        <taxon>rosids</taxon>
        <taxon>fabids</taxon>
        <taxon>Rosales</taxon>
        <taxon>Rosaceae</taxon>
        <taxon>Rosoideae</taxon>
        <taxon>Rosoideae incertae sedis</taxon>
        <taxon>Rosa</taxon>
    </lineage>
</organism>
<dbReference type="Gene3D" id="3.90.70.200">
    <property type="entry name" value="Plus-3 domain"/>
    <property type="match status" value="1"/>
</dbReference>
<evidence type="ECO:0000313" key="7">
    <source>
        <dbReference type="EMBL" id="PRQ21184.1"/>
    </source>
</evidence>
<dbReference type="InterPro" id="IPR003121">
    <property type="entry name" value="SWIB_MDM2_domain"/>
</dbReference>
<evidence type="ECO:0000313" key="8">
    <source>
        <dbReference type="Proteomes" id="UP000238479"/>
    </source>
</evidence>
<dbReference type="PROSITE" id="PS51925">
    <property type="entry name" value="SWIB_MDM2"/>
    <property type="match status" value="1"/>
</dbReference>
<accession>A0A2P6PGX7</accession>
<keyword evidence="3" id="KW-0862">Zinc</keyword>
<keyword evidence="1" id="KW-0479">Metal-binding</keyword>
<proteinExistence type="predicted"/>
<evidence type="ECO:0000259" key="5">
    <source>
        <dbReference type="PROSITE" id="PS51360"/>
    </source>
</evidence>
<dbReference type="CDD" id="cd15568">
    <property type="entry name" value="PHD5_NSD"/>
    <property type="match status" value="1"/>
</dbReference>
<dbReference type="InterPro" id="IPR036885">
    <property type="entry name" value="SWIB_MDM2_dom_sf"/>
</dbReference>
<dbReference type="Pfam" id="PF22908">
    <property type="entry name" value="PHD_NSD"/>
    <property type="match status" value="1"/>
</dbReference>
<evidence type="ECO:0000256" key="2">
    <source>
        <dbReference type="ARBA" id="ARBA00022771"/>
    </source>
</evidence>
<dbReference type="CDD" id="cd10567">
    <property type="entry name" value="SWIB-MDM2_like"/>
    <property type="match status" value="1"/>
</dbReference>
<dbReference type="InterPro" id="IPR011011">
    <property type="entry name" value="Znf_FYVE_PHD"/>
</dbReference>